<reference evidence="2 3" key="1">
    <citation type="submission" date="2024-01" db="EMBL/GenBank/DDBJ databases">
        <title>Genome assemblies of Stephania.</title>
        <authorList>
            <person name="Yang L."/>
        </authorList>
    </citation>
    <scope>NUCLEOTIDE SEQUENCE [LARGE SCALE GENOMIC DNA]</scope>
    <source>
        <strain evidence="2">JXDWG</strain>
        <tissue evidence="2">Leaf</tissue>
    </source>
</reference>
<feature type="compositionally biased region" description="Basic and acidic residues" evidence="1">
    <location>
        <begin position="7"/>
        <end position="25"/>
    </location>
</feature>
<name>A0AAP0J2B6_9MAGN</name>
<accession>A0AAP0J2B6</accession>
<keyword evidence="3" id="KW-1185">Reference proteome</keyword>
<dbReference type="Proteomes" id="UP001419268">
    <property type="component" value="Unassembled WGS sequence"/>
</dbReference>
<feature type="region of interest" description="Disordered" evidence="1">
    <location>
        <begin position="1"/>
        <end position="25"/>
    </location>
</feature>
<evidence type="ECO:0000256" key="1">
    <source>
        <dbReference type="SAM" id="MobiDB-lite"/>
    </source>
</evidence>
<dbReference type="EMBL" id="JBBNAG010000006">
    <property type="protein sequence ID" value="KAK9125765.1"/>
    <property type="molecule type" value="Genomic_DNA"/>
</dbReference>
<evidence type="ECO:0000313" key="2">
    <source>
        <dbReference type="EMBL" id="KAK9125765.1"/>
    </source>
</evidence>
<dbReference type="AlphaFoldDB" id="A0AAP0J2B6"/>
<proteinExistence type="predicted"/>
<protein>
    <submittedName>
        <fullName evidence="2">Uncharacterized protein</fullName>
    </submittedName>
</protein>
<organism evidence="2 3">
    <name type="scientific">Stephania cephalantha</name>
    <dbReference type="NCBI Taxonomy" id="152367"/>
    <lineage>
        <taxon>Eukaryota</taxon>
        <taxon>Viridiplantae</taxon>
        <taxon>Streptophyta</taxon>
        <taxon>Embryophyta</taxon>
        <taxon>Tracheophyta</taxon>
        <taxon>Spermatophyta</taxon>
        <taxon>Magnoliopsida</taxon>
        <taxon>Ranunculales</taxon>
        <taxon>Menispermaceae</taxon>
        <taxon>Menispermoideae</taxon>
        <taxon>Cissampelideae</taxon>
        <taxon>Stephania</taxon>
    </lineage>
</organism>
<evidence type="ECO:0000313" key="3">
    <source>
        <dbReference type="Proteomes" id="UP001419268"/>
    </source>
</evidence>
<gene>
    <name evidence="2" type="ORF">Scep_014611</name>
</gene>
<sequence length="61" mass="6661">MENATTFRKDDREAAGSRFASADELHISHDQTAGDSSIVKSTCYTVVVRDTCSGRDSISYT</sequence>
<comment type="caution">
    <text evidence="2">The sequence shown here is derived from an EMBL/GenBank/DDBJ whole genome shotgun (WGS) entry which is preliminary data.</text>
</comment>